<evidence type="ECO:0000313" key="2">
    <source>
        <dbReference type="Proteomes" id="UP000702209"/>
    </source>
</evidence>
<keyword evidence="2" id="KW-1185">Reference proteome</keyword>
<name>A0ABS0CNS1_9NOCA</name>
<gene>
    <name evidence="1" type="ORF">IU459_11790</name>
</gene>
<comment type="caution">
    <text evidence="1">The sequence shown here is derived from an EMBL/GenBank/DDBJ whole genome shotgun (WGS) entry which is preliminary data.</text>
</comment>
<dbReference type="Proteomes" id="UP000702209">
    <property type="component" value="Unassembled WGS sequence"/>
</dbReference>
<dbReference type="EMBL" id="JADLQX010000007">
    <property type="protein sequence ID" value="MBF6298222.1"/>
    <property type="molecule type" value="Genomic_DNA"/>
</dbReference>
<organism evidence="1 2">
    <name type="scientific">Nocardia amamiensis</name>
    <dbReference type="NCBI Taxonomy" id="404578"/>
    <lineage>
        <taxon>Bacteria</taxon>
        <taxon>Bacillati</taxon>
        <taxon>Actinomycetota</taxon>
        <taxon>Actinomycetes</taxon>
        <taxon>Mycobacteriales</taxon>
        <taxon>Nocardiaceae</taxon>
        <taxon>Nocardia</taxon>
    </lineage>
</organism>
<dbReference type="RefSeq" id="WP_195129531.1">
    <property type="nucleotide sequence ID" value="NZ_JADLQX010000007.1"/>
</dbReference>
<evidence type="ECO:0008006" key="3">
    <source>
        <dbReference type="Google" id="ProtNLM"/>
    </source>
</evidence>
<reference evidence="1 2" key="1">
    <citation type="submission" date="2020-10" db="EMBL/GenBank/DDBJ databases">
        <title>Identification of Nocardia species via Next-generation sequencing and recognition of intraspecies genetic diversity.</title>
        <authorList>
            <person name="Li P."/>
            <person name="Li P."/>
            <person name="Lu B."/>
        </authorList>
    </citation>
    <scope>NUCLEOTIDE SEQUENCE [LARGE SCALE GENOMIC DNA]</scope>
    <source>
        <strain evidence="1 2">BJ06-0157</strain>
    </source>
</reference>
<protein>
    <recommendedName>
        <fullName evidence="3">DUF4304 domain-containing protein</fullName>
    </recommendedName>
</protein>
<evidence type="ECO:0000313" key="1">
    <source>
        <dbReference type="EMBL" id="MBF6298222.1"/>
    </source>
</evidence>
<sequence length="214" mass="24630">MARKFDLERESREFAERMTALLNKTICNGVRLNAVVEQTKKHTVVGYKISKENRDLCFGIPVSTATTCPTYMGVSIRLAPDEDDKYLMSISSVMLLARDEALEDVLFHYDYEREKFDGYPEAHLHVCATSEHWKALGPDRALEKLHLPVGGRRFRPALEDIVEFLIVERFAEGRAGWKQVIADSRHEFQMLQLRAAVRRYPEEARAVLKSLETE</sequence>
<proteinExistence type="predicted"/>
<accession>A0ABS0CNS1</accession>